<feature type="transmembrane region" description="Helical" evidence="9">
    <location>
        <begin position="6"/>
        <end position="26"/>
    </location>
</feature>
<keyword evidence="6 9" id="KW-1133">Transmembrane helix</keyword>
<keyword evidence="9" id="KW-0249">Electron transport</keyword>
<dbReference type="Gene3D" id="1.20.58.1610">
    <property type="entry name" value="NADH:ubiquinone/plastoquinone oxidoreductase, chain 3"/>
    <property type="match status" value="1"/>
</dbReference>
<geneLocation type="mitochondrion" evidence="10"/>
<evidence type="ECO:0000256" key="2">
    <source>
        <dbReference type="ARBA" id="ARBA00008472"/>
    </source>
</evidence>
<dbReference type="InterPro" id="IPR038430">
    <property type="entry name" value="NDAH_ubi_oxred_su3_sf"/>
</dbReference>
<keyword evidence="9 10" id="KW-0496">Mitochondrion</keyword>
<comment type="function">
    <text evidence="9">Core subunit of the mitochondrial membrane respiratory chain NADH dehydrogenase (Complex I) which catalyzes electron transfer from NADH through the respiratory chain, using ubiquinone as an electron acceptor. Essential for the catalytic activity of complex I.</text>
</comment>
<gene>
    <name evidence="10" type="primary">NAD3</name>
</gene>
<keyword evidence="5 9" id="KW-0812">Transmembrane</keyword>
<evidence type="ECO:0000256" key="4">
    <source>
        <dbReference type="ARBA" id="ARBA00022448"/>
    </source>
</evidence>
<dbReference type="AlphaFoldDB" id="H2EST7"/>
<proteinExistence type="inferred from homology"/>
<evidence type="ECO:0000256" key="7">
    <source>
        <dbReference type="ARBA" id="ARBA00023136"/>
    </source>
</evidence>
<evidence type="ECO:0000256" key="3">
    <source>
        <dbReference type="ARBA" id="ARBA00021007"/>
    </source>
</evidence>
<evidence type="ECO:0000256" key="6">
    <source>
        <dbReference type="ARBA" id="ARBA00022989"/>
    </source>
</evidence>
<keyword evidence="9" id="KW-0830">Ubiquinone</keyword>
<evidence type="ECO:0000256" key="8">
    <source>
        <dbReference type="ARBA" id="ARBA00049551"/>
    </source>
</evidence>
<feature type="transmembrane region" description="Helical" evidence="9">
    <location>
        <begin position="84"/>
        <end position="104"/>
    </location>
</feature>
<keyword evidence="9" id="KW-0679">Respiratory chain</keyword>
<comment type="catalytic activity">
    <reaction evidence="8 9">
        <text>a ubiquinone + NADH + 5 H(+)(in) = a ubiquinol + NAD(+) + 4 H(+)(out)</text>
        <dbReference type="Rhea" id="RHEA:29091"/>
        <dbReference type="Rhea" id="RHEA-COMP:9565"/>
        <dbReference type="Rhea" id="RHEA-COMP:9566"/>
        <dbReference type="ChEBI" id="CHEBI:15378"/>
        <dbReference type="ChEBI" id="CHEBI:16389"/>
        <dbReference type="ChEBI" id="CHEBI:17976"/>
        <dbReference type="ChEBI" id="CHEBI:57540"/>
        <dbReference type="ChEBI" id="CHEBI:57945"/>
        <dbReference type="EC" id="7.1.1.2"/>
    </reaction>
</comment>
<sequence>MILSIYVVAAVGMGSFLLVLCLLISMRSYYSRNKNSPFECGFDPKDSARLPFSLRFFLLAVVFLIFDIEVALLFPIILGLKLSFYKSSFLAGFVFLVILLVGLFHEWNQGSLSWVS</sequence>
<keyword evidence="4 9" id="KW-0813">Transport</keyword>
<organism evidence="10">
    <name type="scientific">Flustra foliacea</name>
    <name type="common">greater hornwrack</name>
    <dbReference type="NCBI Taxonomy" id="478208"/>
    <lineage>
        <taxon>Eukaryota</taxon>
        <taxon>Metazoa</taxon>
        <taxon>Spiralia</taxon>
        <taxon>Lophotrochozoa</taxon>
        <taxon>Bryozoa</taxon>
        <taxon>Gymnolaemata</taxon>
        <taxon>Cheilostomatida</taxon>
        <taxon>Flustrina</taxon>
        <taxon>Flustroidea</taxon>
        <taxon>Flustridae</taxon>
        <taxon>Flustra</taxon>
    </lineage>
</organism>
<dbReference type="InterPro" id="IPR000440">
    <property type="entry name" value="NADH_UbQ/plastoQ_OxRdtase_su3"/>
</dbReference>
<dbReference type="EC" id="7.1.1.2" evidence="9"/>
<dbReference type="PANTHER" id="PTHR11058">
    <property type="entry name" value="NADH-UBIQUINONE OXIDOREDUCTASE CHAIN 3"/>
    <property type="match status" value="1"/>
</dbReference>
<dbReference type="EMBL" id="JQ061319">
    <property type="protein sequence ID" value="AEX16055.1"/>
    <property type="molecule type" value="Genomic_DNA"/>
</dbReference>
<dbReference type="GO" id="GO:0008137">
    <property type="term" value="F:NADH dehydrogenase (ubiquinone) activity"/>
    <property type="evidence" value="ECO:0007669"/>
    <property type="project" value="UniProtKB-UniRule"/>
</dbReference>
<dbReference type="GO" id="GO:0031966">
    <property type="term" value="C:mitochondrial membrane"/>
    <property type="evidence" value="ECO:0007669"/>
    <property type="project" value="UniProtKB-SubCell"/>
</dbReference>
<accession>H2EST7</accession>
<keyword evidence="7 9" id="KW-0472">Membrane</keyword>
<evidence type="ECO:0000256" key="5">
    <source>
        <dbReference type="ARBA" id="ARBA00022692"/>
    </source>
</evidence>
<evidence type="ECO:0000256" key="1">
    <source>
        <dbReference type="ARBA" id="ARBA00004370"/>
    </source>
</evidence>
<reference evidence="10" key="1">
    <citation type="journal article" date="2011" name="BMC Genomics">
        <title>The complete mitochondrial genome of Flustra foliacea (Ectoprocta, Cheilostomata) - compositional bias affects phylogenetic analyses of lophotrochozoan relationships.</title>
        <authorList>
            <person name="Nesnidal M.P."/>
            <person name="Helmkampf M."/>
            <person name="Bruchhaus I."/>
            <person name="Hausdorf B."/>
        </authorList>
    </citation>
    <scope>NUCLEOTIDE SEQUENCE</scope>
</reference>
<name>H2EST7_9BILA</name>
<dbReference type="GO" id="GO:0030964">
    <property type="term" value="C:NADH dehydrogenase complex"/>
    <property type="evidence" value="ECO:0007669"/>
    <property type="project" value="TreeGrafter"/>
</dbReference>
<protein>
    <recommendedName>
        <fullName evidence="3 9">NADH-ubiquinone oxidoreductase chain 3</fullName>
        <ecNumber evidence="9">7.1.1.2</ecNumber>
    </recommendedName>
</protein>
<keyword evidence="9" id="KW-0520">NAD</keyword>
<comment type="subcellular location">
    <subcellularLocation>
        <location evidence="1">Membrane</location>
    </subcellularLocation>
    <subcellularLocation>
        <location evidence="9">Mitochondrion membrane</location>
        <topology evidence="9">Multi-pass membrane protein</topology>
    </subcellularLocation>
</comment>
<comment type="similarity">
    <text evidence="2 9">Belongs to the complex I subunit 3 family.</text>
</comment>
<feature type="transmembrane region" description="Helical" evidence="9">
    <location>
        <begin position="56"/>
        <end position="78"/>
    </location>
</feature>
<evidence type="ECO:0000313" key="10">
    <source>
        <dbReference type="EMBL" id="AEX16055.1"/>
    </source>
</evidence>
<evidence type="ECO:0000256" key="9">
    <source>
        <dbReference type="RuleBase" id="RU003640"/>
    </source>
</evidence>
<dbReference type="Pfam" id="PF00507">
    <property type="entry name" value="Oxidored_q4"/>
    <property type="match status" value="1"/>
</dbReference>
<keyword evidence="9" id="KW-1278">Translocase</keyword>
<dbReference type="PANTHER" id="PTHR11058:SF9">
    <property type="entry name" value="NADH-UBIQUINONE OXIDOREDUCTASE CHAIN 3"/>
    <property type="match status" value="1"/>
</dbReference>